<evidence type="ECO:0000313" key="2">
    <source>
        <dbReference type="EMBL" id="CAD8196091.1"/>
    </source>
</evidence>
<keyword evidence="1" id="KW-1133">Transmembrane helix</keyword>
<reference evidence="2" key="1">
    <citation type="submission" date="2021-01" db="EMBL/GenBank/DDBJ databases">
        <authorList>
            <consortium name="Genoscope - CEA"/>
            <person name="William W."/>
        </authorList>
    </citation>
    <scope>NUCLEOTIDE SEQUENCE</scope>
</reference>
<feature type="transmembrane region" description="Helical" evidence="1">
    <location>
        <begin position="116"/>
        <end position="133"/>
    </location>
</feature>
<dbReference type="AlphaFoldDB" id="A0A8S1X4U0"/>
<sequence>MLVLQYGHCLIYTVLANCQKSGAGLCITNTNTDSTCIVVSAAAICVALHPGAGNHSNTNCNEMKQDLQIIEQLLVLQEHVQMLSQFYILFQIAIFGLLLALQILEATHAKLWHLNFIYISPILSQITSIQFLCQQYKVHNQLNILQCNDRFNILMRKEKFLFRQLNQNQASYKHLCYSQTQMQYNHQSSKIL</sequence>
<dbReference type="EMBL" id="CAJJDP010000110">
    <property type="protein sequence ID" value="CAD8196091.1"/>
    <property type="molecule type" value="Genomic_DNA"/>
</dbReference>
<evidence type="ECO:0000256" key="1">
    <source>
        <dbReference type="SAM" id="Phobius"/>
    </source>
</evidence>
<comment type="caution">
    <text evidence="2">The sequence shown here is derived from an EMBL/GenBank/DDBJ whole genome shotgun (WGS) entry which is preliminary data.</text>
</comment>
<dbReference type="Proteomes" id="UP000683925">
    <property type="component" value="Unassembled WGS sequence"/>
</dbReference>
<organism evidence="2 3">
    <name type="scientific">Paramecium octaurelia</name>
    <dbReference type="NCBI Taxonomy" id="43137"/>
    <lineage>
        <taxon>Eukaryota</taxon>
        <taxon>Sar</taxon>
        <taxon>Alveolata</taxon>
        <taxon>Ciliophora</taxon>
        <taxon>Intramacronucleata</taxon>
        <taxon>Oligohymenophorea</taxon>
        <taxon>Peniculida</taxon>
        <taxon>Parameciidae</taxon>
        <taxon>Paramecium</taxon>
    </lineage>
</organism>
<proteinExistence type="predicted"/>
<keyword evidence="1" id="KW-0472">Membrane</keyword>
<feature type="transmembrane region" description="Helical" evidence="1">
    <location>
        <begin position="86"/>
        <end position="104"/>
    </location>
</feature>
<accession>A0A8S1X4U0</accession>
<evidence type="ECO:0008006" key="4">
    <source>
        <dbReference type="Google" id="ProtNLM"/>
    </source>
</evidence>
<evidence type="ECO:0000313" key="3">
    <source>
        <dbReference type="Proteomes" id="UP000683925"/>
    </source>
</evidence>
<keyword evidence="1" id="KW-0812">Transmembrane</keyword>
<name>A0A8S1X4U0_PAROT</name>
<gene>
    <name evidence="2" type="ORF">POCTA_138.1.T1100205</name>
</gene>
<protein>
    <recommendedName>
        <fullName evidence="4">Transmembrane protein</fullName>
    </recommendedName>
</protein>
<keyword evidence="3" id="KW-1185">Reference proteome</keyword>